<dbReference type="Proteomes" id="UP001164746">
    <property type="component" value="Chromosome 10"/>
</dbReference>
<sequence length="112" mass="12379">MRNGTCRQECIAGYYGDQCNAKCSNGCVDEVCMRNGTCLECIAGFHGPRCNLKCSQGCTNRICIRDGSCTKCISDFYGENCNISCKQGAFLRNNTYSCIDNVADYLSMEMKI</sequence>
<reference evidence="1" key="1">
    <citation type="submission" date="2022-11" db="EMBL/GenBank/DDBJ databases">
        <title>Centuries of genome instability and evolution in soft-shell clam transmissible cancer (bioRxiv).</title>
        <authorList>
            <person name="Hart S.F.M."/>
            <person name="Yonemitsu M.A."/>
            <person name="Giersch R.M."/>
            <person name="Beal B.F."/>
            <person name="Arriagada G."/>
            <person name="Davis B.W."/>
            <person name="Ostrander E.A."/>
            <person name="Goff S.P."/>
            <person name="Metzger M.J."/>
        </authorList>
    </citation>
    <scope>NUCLEOTIDE SEQUENCE</scope>
    <source>
        <strain evidence="1">MELC-2E11</strain>
        <tissue evidence="1">Siphon/mantle</tissue>
    </source>
</reference>
<dbReference type="Gene3D" id="2.10.25.10">
    <property type="entry name" value="Laminin"/>
    <property type="match status" value="1"/>
</dbReference>
<dbReference type="InterPro" id="IPR009030">
    <property type="entry name" value="Growth_fac_rcpt_cys_sf"/>
</dbReference>
<evidence type="ECO:0000313" key="1">
    <source>
        <dbReference type="EMBL" id="WAR18013.1"/>
    </source>
</evidence>
<dbReference type="EMBL" id="CP111021">
    <property type="protein sequence ID" value="WAR18013.1"/>
    <property type="molecule type" value="Genomic_DNA"/>
</dbReference>
<keyword evidence="2" id="KW-1185">Reference proteome</keyword>
<organism evidence="1 2">
    <name type="scientific">Mya arenaria</name>
    <name type="common">Soft-shell clam</name>
    <dbReference type="NCBI Taxonomy" id="6604"/>
    <lineage>
        <taxon>Eukaryota</taxon>
        <taxon>Metazoa</taxon>
        <taxon>Spiralia</taxon>
        <taxon>Lophotrochozoa</taxon>
        <taxon>Mollusca</taxon>
        <taxon>Bivalvia</taxon>
        <taxon>Autobranchia</taxon>
        <taxon>Heteroconchia</taxon>
        <taxon>Euheterodonta</taxon>
        <taxon>Imparidentia</taxon>
        <taxon>Neoheterodontei</taxon>
        <taxon>Myida</taxon>
        <taxon>Myoidea</taxon>
        <taxon>Myidae</taxon>
        <taxon>Mya</taxon>
    </lineage>
</organism>
<evidence type="ECO:0000313" key="2">
    <source>
        <dbReference type="Proteomes" id="UP001164746"/>
    </source>
</evidence>
<proteinExistence type="predicted"/>
<name>A0ABY7F744_MYAAR</name>
<dbReference type="SUPFAM" id="SSF57184">
    <property type="entry name" value="Growth factor receptor domain"/>
    <property type="match status" value="1"/>
</dbReference>
<accession>A0ABY7F744</accession>
<gene>
    <name evidence="1" type="ORF">MAR_032607</name>
</gene>
<protein>
    <submittedName>
        <fullName evidence="1">TEN1-like protein</fullName>
    </submittedName>
</protein>